<reference evidence="4 5" key="1">
    <citation type="journal article" date="2019" name="Int. J. Syst. Evol. Microbiol.">
        <title>The Global Catalogue of Microorganisms (GCM) 10K type strain sequencing project: providing services to taxonomists for standard genome sequencing and annotation.</title>
        <authorList>
            <consortium name="The Broad Institute Genomics Platform"/>
            <consortium name="The Broad Institute Genome Sequencing Center for Infectious Disease"/>
            <person name="Wu L."/>
            <person name="Ma J."/>
        </authorList>
    </citation>
    <scope>NUCLEOTIDE SEQUENCE [LARGE SCALE GENOMIC DNA]</scope>
    <source>
        <strain evidence="4 5">JCM 13316</strain>
    </source>
</reference>
<dbReference type="Proteomes" id="UP001500784">
    <property type="component" value="Unassembled WGS sequence"/>
</dbReference>
<feature type="region of interest" description="Disordered" evidence="2">
    <location>
        <begin position="1"/>
        <end position="22"/>
    </location>
</feature>
<comment type="caution">
    <text evidence="4">The sequence shown here is derived from an EMBL/GenBank/DDBJ whole genome shotgun (WGS) entry which is preliminary data.</text>
</comment>
<dbReference type="CDD" id="cd00085">
    <property type="entry name" value="HNHc"/>
    <property type="match status" value="1"/>
</dbReference>
<sequence length="494" mass="53283">MRRGSSRKPEDEPGVPSAPESLAFMDAFTVAETADDAPRRANARPDVGTATGSLPAPGFRGRVELAQADAMSAADTVRVLKQLAALIAWAQAQQALVIHRIETGLRRDIEQSLGPVAGSVALSAAAAEVGAALNVPHMSALALVSEATTLCTVNRSTHAQLSQGAISYRHAQRIMEEVQSVPADHAPRFEFELIQLAQGRTCAQFTARARRLRESRWPETISVRHRQALELRRVSLDPKPDGMAELSALVAAEKGQAIYNSLTASARAARSAGDVRTLDQLRTDVFTSLMLPDPSSPVLPLSPGAQSPAPSCEDLTGVRAEIMVLIDADTILGVNDKPAELNGYGPISADAARRLARQALHWTGLVRDSSSGEILAVGRRRKVPAGLKRWLQARDGTCRFPGCRVSAFRTEIDHTVPWSRGGATEHGNLENLCPKHHRLKSLGLWKARQPRPGKMEWVSPLGSRYSTAPQLHYAAFPRVASSRSPSEDAEPPPF</sequence>
<evidence type="ECO:0000313" key="4">
    <source>
        <dbReference type="EMBL" id="GAA1919433.1"/>
    </source>
</evidence>
<organism evidence="4 5">
    <name type="scientific">Arthrobacter gandavensis</name>
    <dbReference type="NCBI Taxonomy" id="169960"/>
    <lineage>
        <taxon>Bacteria</taxon>
        <taxon>Bacillati</taxon>
        <taxon>Actinomycetota</taxon>
        <taxon>Actinomycetes</taxon>
        <taxon>Micrococcales</taxon>
        <taxon>Micrococcaceae</taxon>
        <taxon>Arthrobacter</taxon>
    </lineage>
</organism>
<dbReference type="GO" id="GO:0004519">
    <property type="term" value="F:endonuclease activity"/>
    <property type="evidence" value="ECO:0007669"/>
    <property type="project" value="UniProtKB-KW"/>
</dbReference>
<keyword evidence="4" id="KW-0255">Endonuclease</keyword>
<dbReference type="InterPro" id="IPR003870">
    <property type="entry name" value="DUF222"/>
</dbReference>
<feature type="domain" description="HNH nuclease" evidence="3">
    <location>
        <begin position="386"/>
        <end position="438"/>
    </location>
</feature>
<evidence type="ECO:0000259" key="3">
    <source>
        <dbReference type="SMART" id="SM00507"/>
    </source>
</evidence>
<keyword evidence="5" id="KW-1185">Reference proteome</keyword>
<dbReference type="InterPro" id="IPR003615">
    <property type="entry name" value="HNH_nuc"/>
</dbReference>
<evidence type="ECO:0000313" key="5">
    <source>
        <dbReference type="Proteomes" id="UP001500784"/>
    </source>
</evidence>
<dbReference type="EMBL" id="BAAALV010000005">
    <property type="protein sequence ID" value="GAA1919433.1"/>
    <property type="molecule type" value="Genomic_DNA"/>
</dbReference>
<accession>A0ABN2PHE7</accession>
<keyword evidence="4" id="KW-0378">Hydrolase</keyword>
<proteinExistence type="inferred from homology"/>
<dbReference type="InterPro" id="IPR002711">
    <property type="entry name" value="HNH"/>
</dbReference>
<comment type="similarity">
    <text evidence="1">Belongs to the Rv1128c/1148c/1588c/1702c/1945/3466 family.</text>
</comment>
<dbReference type="SMART" id="SM00507">
    <property type="entry name" value="HNHc"/>
    <property type="match status" value="1"/>
</dbReference>
<evidence type="ECO:0000256" key="1">
    <source>
        <dbReference type="ARBA" id="ARBA00023450"/>
    </source>
</evidence>
<protein>
    <submittedName>
        <fullName evidence="4">HNH endonuclease signature motif containing protein</fullName>
    </submittedName>
</protein>
<evidence type="ECO:0000256" key="2">
    <source>
        <dbReference type="SAM" id="MobiDB-lite"/>
    </source>
</evidence>
<name>A0ABN2PHE7_9MICC</name>
<dbReference type="Gene3D" id="1.10.30.50">
    <property type="match status" value="1"/>
</dbReference>
<dbReference type="RefSeq" id="WP_152228950.1">
    <property type="nucleotide sequence ID" value="NZ_BAAALV010000005.1"/>
</dbReference>
<dbReference type="Pfam" id="PF02720">
    <property type="entry name" value="DUF222"/>
    <property type="match status" value="1"/>
</dbReference>
<gene>
    <name evidence="4" type="ORF">GCM10009688_25590</name>
</gene>
<keyword evidence="4" id="KW-0540">Nuclease</keyword>
<dbReference type="Pfam" id="PF01844">
    <property type="entry name" value="HNH"/>
    <property type="match status" value="1"/>
</dbReference>
<feature type="region of interest" description="Disordered" evidence="2">
    <location>
        <begin position="34"/>
        <end position="55"/>
    </location>
</feature>